<dbReference type="AlphaFoldDB" id="A0A7W3SZM1"/>
<evidence type="ECO:0000259" key="4">
    <source>
        <dbReference type="Pfam" id="PF17853"/>
    </source>
</evidence>
<dbReference type="InterPro" id="IPR041522">
    <property type="entry name" value="CdaR_GGDEF"/>
</dbReference>
<organism evidence="5 6">
    <name type="scientific">Streptomyces calidiresistens</name>
    <dbReference type="NCBI Taxonomy" id="1485586"/>
    <lineage>
        <taxon>Bacteria</taxon>
        <taxon>Bacillati</taxon>
        <taxon>Actinomycetota</taxon>
        <taxon>Actinomycetes</taxon>
        <taxon>Kitasatosporales</taxon>
        <taxon>Streptomycetaceae</taxon>
        <taxon>Streptomyces</taxon>
    </lineage>
</organism>
<dbReference type="PANTHER" id="PTHR33744">
    <property type="entry name" value="CARBOHYDRATE DIACID REGULATOR"/>
    <property type="match status" value="1"/>
</dbReference>
<feature type="compositionally biased region" description="Basic and acidic residues" evidence="2">
    <location>
        <begin position="1"/>
        <end position="11"/>
    </location>
</feature>
<gene>
    <name evidence="5" type="ORF">FOE67_01205</name>
</gene>
<accession>A0A7W3SZM1</accession>
<comment type="caution">
    <text evidence="5">The sequence shown here is derived from an EMBL/GenBank/DDBJ whole genome shotgun (WGS) entry which is preliminary data.</text>
</comment>
<evidence type="ECO:0000313" key="5">
    <source>
        <dbReference type="EMBL" id="MBB0228160.1"/>
    </source>
</evidence>
<dbReference type="PANTHER" id="PTHR33744:SF17">
    <property type="entry name" value="CONSERVED PROTEIN"/>
    <property type="match status" value="1"/>
</dbReference>
<dbReference type="Proteomes" id="UP000530234">
    <property type="component" value="Unassembled WGS sequence"/>
</dbReference>
<reference evidence="6" key="1">
    <citation type="submission" date="2019-10" db="EMBL/GenBank/DDBJ databases">
        <title>Streptomyces sp. nov., a novel actinobacterium isolated from alkaline environment.</title>
        <authorList>
            <person name="Golinska P."/>
        </authorList>
    </citation>
    <scope>NUCLEOTIDE SEQUENCE [LARGE SCALE GENOMIC DNA]</scope>
    <source>
        <strain evidence="6">DSM 42108</strain>
    </source>
</reference>
<keyword evidence="6" id="KW-1185">Reference proteome</keyword>
<dbReference type="InterPro" id="IPR042070">
    <property type="entry name" value="PucR_C-HTH_sf"/>
</dbReference>
<dbReference type="InterPro" id="IPR025736">
    <property type="entry name" value="PucR_C-HTH_dom"/>
</dbReference>
<name>A0A7W3SZM1_9ACTN</name>
<evidence type="ECO:0000259" key="3">
    <source>
        <dbReference type="Pfam" id="PF13556"/>
    </source>
</evidence>
<feature type="region of interest" description="Disordered" evidence="2">
    <location>
        <begin position="1"/>
        <end position="27"/>
    </location>
</feature>
<evidence type="ECO:0000256" key="1">
    <source>
        <dbReference type="ARBA" id="ARBA00006754"/>
    </source>
</evidence>
<comment type="similarity">
    <text evidence="1">Belongs to the CdaR family.</text>
</comment>
<protein>
    <submittedName>
        <fullName evidence="5">PucR family transcriptional regulator</fullName>
    </submittedName>
</protein>
<feature type="domain" description="PucR C-terminal helix-turn-helix" evidence="3">
    <location>
        <begin position="495"/>
        <end position="552"/>
    </location>
</feature>
<dbReference type="InterPro" id="IPR051448">
    <property type="entry name" value="CdaR-like_regulators"/>
</dbReference>
<sequence>MSRRHEGDRMARNGLPGQGEDGSGPTLEKLLSVMGAGALEVCVAPAGRESVVEGVTVLDPLDPGPSPGHLVLAVGIDPHSAAAVDVVRDVAASGTVAVVFGPGRTGRPGRTPDALRIAAEETGIALLFRTAWFDWSRLVGALRAGLVLSGAPADPSLAAVPPGDLNGLADTVSSLVGGAVTIEDVESRVLAYSSTGEDVDELRRLTILGRRVPEWRIAAMREAGFFRTLWSTGEVIHRPAHGENPERLVVAVRAGGEALGSIWVAATGTPFAPHASDALRSAARVAAVHLVHHRSYPSHARLVEDAARALLDGRGSATVLAERAELPVRGHCAVMAVRPGTPDRGDGTGQLRGLLAVHCGARGHRAVVLPVDGGALVLLGALHENGQRAVDQVSRLGESLIRQVTAAFGPGAGIGLGPVVEGLAELPGSHRSAEEALRALMTPGEERGVAFASAVAERVALNRITDALTGLDLPPETPVARLVAFDAGPGGGTMVRTLRAYLDHFGHVPATARALGVHANSLRHRIVRLTEVSGLDLHDPEARLLAHLQLRLLDGDGDGGGAVTRRRT</sequence>
<dbReference type="Gene3D" id="1.10.10.2840">
    <property type="entry name" value="PucR C-terminal helix-turn-helix domain"/>
    <property type="match status" value="1"/>
</dbReference>
<dbReference type="RefSeq" id="WP_182659855.1">
    <property type="nucleotide sequence ID" value="NZ_VKHS01000010.1"/>
</dbReference>
<dbReference type="Pfam" id="PF13556">
    <property type="entry name" value="HTH_30"/>
    <property type="match status" value="1"/>
</dbReference>
<evidence type="ECO:0000256" key="2">
    <source>
        <dbReference type="SAM" id="MobiDB-lite"/>
    </source>
</evidence>
<feature type="domain" description="CdaR GGDEF-like" evidence="4">
    <location>
        <begin position="320"/>
        <end position="439"/>
    </location>
</feature>
<evidence type="ECO:0000313" key="6">
    <source>
        <dbReference type="Proteomes" id="UP000530234"/>
    </source>
</evidence>
<dbReference type="Pfam" id="PF17853">
    <property type="entry name" value="GGDEF_2"/>
    <property type="match status" value="1"/>
</dbReference>
<dbReference type="EMBL" id="VKHS01000010">
    <property type="protein sequence ID" value="MBB0228160.1"/>
    <property type="molecule type" value="Genomic_DNA"/>
</dbReference>
<proteinExistence type="inferred from homology"/>